<proteinExistence type="predicted"/>
<evidence type="ECO:0000256" key="2">
    <source>
        <dbReference type="ARBA" id="ARBA00023157"/>
    </source>
</evidence>
<comment type="caution">
    <text evidence="8">The sequence shown here is derived from an EMBL/GenBank/DDBJ whole genome shotgun (WGS) entry which is preliminary data.</text>
</comment>
<keyword evidence="5" id="KW-1133">Transmembrane helix</keyword>
<evidence type="ECO:0000313" key="8">
    <source>
        <dbReference type="EMBL" id="KAJ1137854.1"/>
    </source>
</evidence>
<keyword evidence="1 6" id="KW-0732">Signal</keyword>
<dbReference type="GO" id="GO:0009986">
    <property type="term" value="C:cell surface"/>
    <property type="evidence" value="ECO:0007669"/>
    <property type="project" value="TreeGrafter"/>
</dbReference>
<dbReference type="InterPro" id="IPR013783">
    <property type="entry name" value="Ig-like_fold"/>
</dbReference>
<dbReference type="InterPro" id="IPR052314">
    <property type="entry name" value="Immune_rcpt_domain"/>
</dbReference>
<organism evidence="8 9">
    <name type="scientific">Pleurodeles waltl</name>
    <name type="common">Iberian ribbed newt</name>
    <dbReference type="NCBI Taxonomy" id="8319"/>
    <lineage>
        <taxon>Eukaryota</taxon>
        <taxon>Metazoa</taxon>
        <taxon>Chordata</taxon>
        <taxon>Craniata</taxon>
        <taxon>Vertebrata</taxon>
        <taxon>Euteleostomi</taxon>
        <taxon>Amphibia</taxon>
        <taxon>Batrachia</taxon>
        <taxon>Caudata</taxon>
        <taxon>Salamandroidea</taxon>
        <taxon>Salamandridae</taxon>
        <taxon>Pleurodelinae</taxon>
        <taxon>Pleurodeles</taxon>
    </lineage>
</organism>
<sequence>MLPLQAFLTLLLLSGYCMVCGEFATVVSAVPGSWITLRCHYNPQLHSQAEKVWCLETPQAGCQRVVATSSAPMAVLNRARIRDDPWSGTVTIIMDALRSQDSGRYHCLTIDPTNVYITRTIQLEVQSAPKWMLVAEGSSTSMQCHYSATDYHLVSRVFCRLLTGMGCQSMRGTQAFPISGATERYTIVDDPIKGIIKLSIEGLLVEDSGLYECRLQLPGTPMVMKKFQLQVRKLENSGRLHLNPSSNSIDTNLPTSGTLAEERSSGNNRHMIMIFGCSLAAAFLLIGSVVGTLIFIRRRRKTEDLHEAPGYPSSVMIPTSEVSKERGKIVPNDLHDENDFIKYTTLRLEPKSGSQETTYANVRCQPRGQETPISPSILAVSGTVEYATVFFRPSGALLPAAQ</sequence>
<evidence type="ECO:0000256" key="1">
    <source>
        <dbReference type="ARBA" id="ARBA00022729"/>
    </source>
</evidence>
<keyword evidence="3" id="KW-0393">Immunoglobulin domain</keyword>
<dbReference type="AlphaFoldDB" id="A0AAV7QFK1"/>
<dbReference type="InterPro" id="IPR013106">
    <property type="entry name" value="Ig_V-set"/>
</dbReference>
<name>A0AAV7QFK1_PLEWA</name>
<evidence type="ECO:0000256" key="6">
    <source>
        <dbReference type="SAM" id="SignalP"/>
    </source>
</evidence>
<feature type="chain" id="PRO_5043574692" description="Immunoglobulin domain-containing protein" evidence="6">
    <location>
        <begin position="22"/>
        <end position="402"/>
    </location>
</feature>
<dbReference type="Proteomes" id="UP001066276">
    <property type="component" value="Chromosome 6"/>
</dbReference>
<keyword evidence="5" id="KW-0812">Transmembrane</keyword>
<protein>
    <recommendedName>
        <fullName evidence="7">Immunoglobulin domain-containing protein</fullName>
    </recommendedName>
</protein>
<feature type="compositionally biased region" description="Polar residues" evidence="4">
    <location>
        <begin position="243"/>
        <end position="258"/>
    </location>
</feature>
<accession>A0AAV7QFK1</accession>
<reference evidence="8" key="1">
    <citation type="journal article" date="2022" name="bioRxiv">
        <title>Sequencing and chromosome-scale assembly of the giantPleurodeles waltlgenome.</title>
        <authorList>
            <person name="Brown T."/>
            <person name="Elewa A."/>
            <person name="Iarovenko S."/>
            <person name="Subramanian E."/>
            <person name="Araus A.J."/>
            <person name="Petzold A."/>
            <person name="Susuki M."/>
            <person name="Suzuki K.-i.T."/>
            <person name="Hayashi T."/>
            <person name="Toyoda A."/>
            <person name="Oliveira C."/>
            <person name="Osipova E."/>
            <person name="Leigh N.D."/>
            <person name="Simon A."/>
            <person name="Yun M.H."/>
        </authorList>
    </citation>
    <scope>NUCLEOTIDE SEQUENCE</scope>
    <source>
        <strain evidence="8">20211129_DDA</strain>
        <tissue evidence="8">Liver</tissue>
    </source>
</reference>
<evidence type="ECO:0000256" key="4">
    <source>
        <dbReference type="SAM" id="MobiDB-lite"/>
    </source>
</evidence>
<evidence type="ECO:0000259" key="7">
    <source>
        <dbReference type="SMART" id="SM00409"/>
    </source>
</evidence>
<dbReference type="Gene3D" id="2.60.40.10">
    <property type="entry name" value="Immunoglobulins"/>
    <property type="match status" value="2"/>
</dbReference>
<feature type="transmembrane region" description="Helical" evidence="5">
    <location>
        <begin position="271"/>
        <end position="296"/>
    </location>
</feature>
<evidence type="ECO:0000256" key="5">
    <source>
        <dbReference type="SAM" id="Phobius"/>
    </source>
</evidence>
<keyword evidence="2" id="KW-1015">Disulfide bond</keyword>
<feature type="domain" description="Immunoglobulin" evidence="7">
    <location>
        <begin position="24"/>
        <end position="126"/>
    </location>
</feature>
<feature type="domain" description="Immunoglobulin" evidence="7">
    <location>
        <begin position="129"/>
        <end position="232"/>
    </location>
</feature>
<feature type="signal peptide" evidence="6">
    <location>
        <begin position="1"/>
        <end position="21"/>
    </location>
</feature>
<dbReference type="PANTHER" id="PTHR16423">
    <property type="entry name" value="TREM-LIKE TRANSCRIPT PROTEIN"/>
    <property type="match status" value="1"/>
</dbReference>
<dbReference type="Pfam" id="PF07686">
    <property type="entry name" value="V-set"/>
    <property type="match status" value="2"/>
</dbReference>
<dbReference type="EMBL" id="JANPWB010000010">
    <property type="protein sequence ID" value="KAJ1137854.1"/>
    <property type="molecule type" value="Genomic_DNA"/>
</dbReference>
<gene>
    <name evidence="8" type="ORF">NDU88_004250</name>
</gene>
<dbReference type="InterPro" id="IPR003599">
    <property type="entry name" value="Ig_sub"/>
</dbReference>
<dbReference type="CDD" id="cd05716">
    <property type="entry name" value="IgV_pIgR_like"/>
    <property type="match status" value="1"/>
</dbReference>
<evidence type="ECO:0000313" key="9">
    <source>
        <dbReference type="Proteomes" id="UP001066276"/>
    </source>
</evidence>
<evidence type="ECO:0000256" key="3">
    <source>
        <dbReference type="ARBA" id="ARBA00023319"/>
    </source>
</evidence>
<dbReference type="SUPFAM" id="SSF48726">
    <property type="entry name" value="Immunoglobulin"/>
    <property type="match status" value="2"/>
</dbReference>
<dbReference type="InterPro" id="IPR036179">
    <property type="entry name" value="Ig-like_dom_sf"/>
</dbReference>
<dbReference type="PANTHER" id="PTHR16423:SF6">
    <property type="entry name" value="TRIGGERING RECEPTOR EXPRESSED ON MYELOID CELLS 2-RELATED"/>
    <property type="match status" value="1"/>
</dbReference>
<feature type="region of interest" description="Disordered" evidence="4">
    <location>
        <begin position="243"/>
        <end position="263"/>
    </location>
</feature>
<dbReference type="GO" id="GO:0038023">
    <property type="term" value="F:signaling receptor activity"/>
    <property type="evidence" value="ECO:0007669"/>
    <property type="project" value="TreeGrafter"/>
</dbReference>
<keyword evidence="9" id="KW-1185">Reference proteome</keyword>
<dbReference type="SMART" id="SM00409">
    <property type="entry name" value="IG"/>
    <property type="match status" value="2"/>
</dbReference>
<keyword evidence="5" id="KW-0472">Membrane</keyword>